<evidence type="ECO:0000256" key="3">
    <source>
        <dbReference type="ARBA" id="ARBA00011738"/>
    </source>
</evidence>
<keyword evidence="5 7" id="KW-0808">Transferase</keyword>
<reference evidence="9 10" key="1">
    <citation type="submission" date="2019-02" db="EMBL/GenBank/DDBJ databases">
        <title>Halonotius sp. a new haloqrchaeon isolated from saline water.</title>
        <authorList>
            <person name="Duran-Viseras A."/>
            <person name="Sanchez-Porro C."/>
            <person name="Ventosa A."/>
        </authorList>
    </citation>
    <scope>NUCLEOTIDE SEQUENCE [LARGE SCALE GENOMIC DNA]</scope>
    <source>
        <strain evidence="9 10">F9-27</strain>
    </source>
</reference>
<evidence type="ECO:0000313" key="9">
    <source>
        <dbReference type="EMBL" id="TQQ78958.1"/>
    </source>
</evidence>
<evidence type="ECO:0000259" key="8">
    <source>
        <dbReference type="Pfam" id="PF00155"/>
    </source>
</evidence>
<proteinExistence type="inferred from homology"/>
<dbReference type="GO" id="GO:0006520">
    <property type="term" value="P:amino acid metabolic process"/>
    <property type="evidence" value="ECO:0007669"/>
    <property type="project" value="InterPro"/>
</dbReference>
<keyword evidence="10" id="KW-1185">Reference proteome</keyword>
<protein>
    <recommendedName>
        <fullName evidence="7">Aminotransferase</fullName>
        <ecNumber evidence="7">2.6.1.-</ecNumber>
    </recommendedName>
</protein>
<dbReference type="InterPro" id="IPR015424">
    <property type="entry name" value="PyrdxlP-dep_Trfase"/>
</dbReference>
<sequence>MSRFADRVERISISGIRDVFEAAGDDAINLGLGQPDFPTPEHARQAAVDAIKAGEADGYTENKGRIELREAITAKYERDQGLDIDPDDVIATSGGSEALHLALAAHVDAGEEVIIPDPGFVSYDALTKLVGGDPVPVGLRDDLTLDPAAVEDAITDDTAAFVINSPANPTGAVADEADIREFARIADEHDVVCVSDEVYEYTVFEGEHHSPLEYADGDNVVVVNSASKLFSMTGWRLGWVTASSDRIERMLRVHQYTQACASAPAQFAAEAALDGPQDVVTEMTDSFRRRRDILLNGLADHDIECPTPHGAFYAMPRVPEGFVEECIDRGVIVVPGDAFGEQGAGLARISYATDEDALREAIEIMGEAAAAVRSGT</sequence>
<keyword evidence="6" id="KW-0663">Pyridoxal phosphate</keyword>
<organism evidence="9 10">
    <name type="scientific">Halonotius roseus</name>
    <dbReference type="NCBI Taxonomy" id="2511997"/>
    <lineage>
        <taxon>Archaea</taxon>
        <taxon>Methanobacteriati</taxon>
        <taxon>Methanobacteriota</taxon>
        <taxon>Stenosarchaea group</taxon>
        <taxon>Halobacteria</taxon>
        <taxon>Halobacteriales</taxon>
        <taxon>Haloferacaceae</taxon>
        <taxon>Halonotius</taxon>
    </lineage>
</organism>
<dbReference type="Gene3D" id="3.40.640.10">
    <property type="entry name" value="Type I PLP-dependent aspartate aminotransferase-like (Major domain)"/>
    <property type="match status" value="1"/>
</dbReference>
<gene>
    <name evidence="9" type="ORF">EWF95_12565</name>
</gene>
<feature type="domain" description="Aminotransferase class I/classII large" evidence="8">
    <location>
        <begin position="26"/>
        <end position="363"/>
    </location>
</feature>
<dbReference type="PANTHER" id="PTHR46383:SF3">
    <property type="entry name" value="ASPARTATE AMINOTRANSFERASE-RELATED"/>
    <property type="match status" value="1"/>
</dbReference>
<evidence type="ECO:0000256" key="2">
    <source>
        <dbReference type="ARBA" id="ARBA00007441"/>
    </source>
</evidence>
<dbReference type="SUPFAM" id="SSF53383">
    <property type="entry name" value="PLP-dependent transferases"/>
    <property type="match status" value="1"/>
</dbReference>
<dbReference type="InterPro" id="IPR050596">
    <property type="entry name" value="AspAT/PAT-like"/>
</dbReference>
<dbReference type="Proteomes" id="UP000315385">
    <property type="component" value="Unassembled WGS sequence"/>
</dbReference>
<keyword evidence="4 7" id="KW-0032">Aminotransferase</keyword>
<dbReference type="PANTHER" id="PTHR46383">
    <property type="entry name" value="ASPARTATE AMINOTRANSFERASE"/>
    <property type="match status" value="1"/>
</dbReference>
<evidence type="ECO:0000313" key="10">
    <source>
        <dbReference type="Proteomes" id="UP000315385"/>
    </source>
</evidence>
<evidence type="ECO:0000256" key="5">
    <source>
        <dbReference type="ARBA" id="ARBA00022679"/>
    </source>
</evidence>
<evidence type="ECO:0000256" key="4">
    <source>
        <dbReference type="ARBA" id="ARBA00022576"/>
    </source>
</evidence>
<dbReference type="Pfam" id="PF00155">
    <property type="entry name" value="Aminotran_1_2"/>
    <property type="match status" value="1"/>
</dbReference>
<comment type="cofactor">
    <cofactor evidence="1 7">
        <name>pyridoxal 5'-phosphate</name>
        <dbReference type="ChEBI" id="CHEBI:597326"/>
    </cofactor>
</comment>
<name>A0A544QKW5_9EURY</name>
<dbReference type="InterPro" id="IPR004838">
    <property type="entry name" value="NHTrfase_class1_PyrdxlP-BS"/>
</dbReference>
<dbReference type="EMBL" id="SESI01000004">
    <property type="protein sequence ID" value="TQQ78958.1"/>
    <property type="molecule type" value="Genomic_DNA"/>
</dbReference>
<dbReference type="InterPro" id="IPR015421">
    <property type="entry name" value="PyrdxlP-dep_Trfase_major"/>
</dbReference>
<evidence type="ECO:0000256" key="6">
    <source>
        <dbReference type="ARBA" id="ARBA00022898"/>
    </source>
</evidence>
<dbReference type="GO" id="GO:0008483">
    <property type="term" value="F:transaminase activity"/>
    <property type="evidence" value="ECO:0007669"/>
    <property type="project" value="UniProtKB-KW"/>
</dbReference>
<dbReference type="EC" id="2.6.1.-" evidence="7"/>
<dbReference type="RefSeq" id="WP_142444432.1">
    <property type="nucleotide sequence ID" value="NZ_SESI01000004.1"/>
</dbReference>
<dbReference type="InterPro" id="IPR004839">
    <property type="entry name" value="Aminotransferase_I/II_large"/>
</dbReference>
<comment type="subunit">
    <text evidence="3">Homodimer.</text>
</comment>
<comment type="caution">
    <text evidence="9">The sequence shown here is derived from an EMBL/GenBank/DDBJ whole genome shotgun (WGS) entry which is preliminary data.</text>
</comment>
<dbReference type="PROSITE" id="PS00105">
    <property type="entry name" value="AA_TRANSFER_CLASS_1"/>
    <property type="match status" value="1"/>
</dbReference>
<dbReference type="OrthoDB" id="372018at2157"/>
<dbReference type="CDD" id="cd00609">
    <property type="entry name" value="AAT_like"/>
    <property type="match status" value="1"/>
</dbReference>
<evidence type="ECO:0000256" key="1">
    <source>
        <dbReference type="ARBA" id="ARBA00001933"/>
    </source>
</evidence>
<evidence type="ECO:0000256" key="7">
    <source>
        <dbReference type="RuleBase" id="RU000481"/>
    </source>
</evidence>
<accession>A0A544QKW5</accession>
<dbReference type="GO" id="GO:0030170">
    <property type="term" value="F:pyridoxal phosphate binding"/>
    <property type="evidence" value="ECO:0007669"/>
    <property type="project" value="InterPro"/>
</dbReference>
<comment type="similarity">
    <text evidence="2 7">Belongs to the class-I pyridoxal-phosphate-dependent aminotransferase family.</text>
</comment>
<dbReference type="AlphaFoldDB" id="A0A544QKW5"/>